<dbReference type="RefSeq" id="WP_243357628.1">
    <property type="nucleotide sequence ID" value="NZ_JALGBH010000001.1"/>
</dbReference>
<organism evidence="1 2">
    <name type="scientific">Pedobacter montanisoli</name>
    <dbReference type="NCBI Taxonomy" id="2923277"/>
    <lineage>
        <taxon>Bacteria</taxon>
        <taxon>Pseudomonadati</taxon>
        <taxon>Bacteroidota</taxon>
        <taxon>Sphingobacteriia</taxon>
        <taxon>Sphingobacteriales</taxon>
        <taxon>Sphingobacteriaceae</taxon>
        <taxon>Pedobacter</taxon>
    </lineage>
</organism>
<name>A0ABS9ZRL5_9SPHI</name>
<evidence type="ECO:0008006" key="3">
    <source>
        <dbReference type="Google" id="ProtNLM"/>
    </source>
</evidence>
<proteinExistence type="predicted"/>
<accession>A0ABS9ZRL5</accession>
<keyword evidence="2" id="KW-1185">Reference proteome</keyword>
<evidence type="ECO:0000313" key="2">
    <source>
        <dbReference type="Proteomes" id="UP001165460"/>
    </source>
</evidence>
<evidence type="ECO:0000313" key="1">
    <source>
        <dbReference type="EMBL" id="MCJ0741236.1"/>
    </source>
</evidence>
<protein>
    <recommendedName>
        <fullName evidence="3">Bacteriocin</fullName>
    </recommendedName>
</protein>
<gene>
    <name evidence="1" type="ORF">MMF97_00855</name>
</gene>
<sequence>MKTQLTVLSRKEMKQIFGGSDGDEQKLVLCPICTNDPRFNPDFYRWCENWECSDDATPADDF</sequence>
<dbReference type="EMBL" id="JALGBH010000001">
    <property type="protein sequence ID" value="MCJ0741236.1"/>
    <property type="molecule type" value="Genomic_DNA"/>
</dbReference>
<dbReference type="Proteomes" id="UP001165460">
    <property type="component" value="Unassembled WGS sequence"/>
</dbReference>
<comment type="caution">
    <text evidence="1">The sequence shown here is derived from an EMBL/GenBank/DDBJ whole genome shotgun (WGS) entry which is preliminary data.</text>
</comment>
<reference evidence="1" key="1">
    <citation type="submission" date="2022-03" db="EMBL/GenBank/DDBJ databases">
        <authorList>
            <person name="Woo C.Y."/>
        </authorList>
    </citation>
    <scope>NUCLEOTIDE SEQUENCE</scope>
    <source>
        <strain evidence="1">CYS-01</strain>
    </source>
</reference>